<dbReference type="RefSeq" id="WP_125124643.1">
    <property type="nucleotide sequence ID" value="NZ_AP025334.1"/>
</dbReference>
<sequence length="268" mass="29800">MFVIAEITLQHQFYPDSVWRDATLVPDQNTHELMRRLGLSLVAAGNIWRIYGYAPTGRTAFLQYCVSQDARNPLRFWLVQPNAWLLAVTALPGEWKGVLGFSSERITADGQRPGAMIMGAAQAQSAPAIATGEICLYPADLLPRQAFTVTLQARATVWEYRLIPRGQRRLQNPEIVDASGQVTFNPASVRNGDVDGQNGWVIRSTSTITLQQAPTQRFALMDIPRTQTQSGRTRQQTVMSVLPTPAADRLFTAYSADQQPVSVMYVYV</sequence>
<accession>A0ABN6LU73</accession>
<evidence type="ECO:0000313" key="2">
    <source>
        <dbReference type="Proteomes" id="UP001320460"/>
    </source>
</evidence>
<proteinExistence type="predicted"/>
<organism evidence="1 2">
    <name type="scientific">Phytobacter diazotrophicus</name>
    <dbReference type="NCBI Taxonomy" id="395631"/>
    <lineage>
        <taxon>Bacteria</taxon>
        <taxon>Pseudomonadati</taxon>
        <taxon>Pseudomonadota</taxon>
        <taxon>Gammaproteobacteria</taxon>
        <taxon>Enterobacterales</taxon>
        <taxon>Enterobacteriaceae</taxon>
        <taxon>Phytobacter</taxon>
    </lineage>
</organism>
<name>A0ABN6LU73_9ENTR</name>
<keyword evidence="2" id="KW-1185">Reference proteome</keyword>
<protein>
    <submittedName>
        <fullName evidence="1">Uncharacterized protein</fullName>
    </submittedName>
</protein>
<evidence type="ECO:0000313" key="1">
    <source>
        <dbReference type="EMBL" id="BDD51110.1"/>
    </source>
</evidence>
<reference evidence="1 2" key="1">
    <citation type="submission" date="2021-12" db="EMBL/GenBank/DDBJ databases">
        <title>Complete genome sequence of Phytobacter diazotrophicus TA9734.</title>
        <authorList>
            <person name="Kubota H."/>
            <person name="Nakayama Y."/>
            <person name="Ariyoshi T."/>
        </authorList>
    </citation>
    <scope>NUCLEOTIDE SEQUENCE [LARGE SCALE GENOMIC DNA]</scope>
    <source>
        <strain evidence="1 2">TA9734</strain>
    </source>
</reference>
<dbReference type="EMBL" id="AP025334">
    <property type="protein sequence ID" value="BDD51110.1"/>
    <property type="molecule type" value="Genomic_DNA"/>
</dbReference>
<dbReference type="Proteomes" id="UP001320460">
    <property type="component" value="Chromosome"/>
</dbReference>
<gene>
    <name evidence="1" type="ORF">PDTA9734_25970</name>
</gene>